<keyword evidence="5" id="KW-1185">Reference proteome</keyword>
<proteinExistence type="predicted"/>
<evidence type="ECO:0000313" key="4">
    <source>
        <dbReference type="EMBL" id="KAF6037014.1"/>
    </source>
</evidence>
<gene>
    <name evidence="4" type="ORF">EB796_004675</name>
</gene>
<evidence type="ECO:0000256" key="2">
    <source>
        <dbReference type="SAM" id="Phobius"/>
    </source>
</evidence>
<dbReference type="EMBL" id="VXIV02000637">
    <property type="protein sequence ID" value="KAF6037014.1"/>
    <property type="molecule type" value="Genomic_DNA"/>
</dbReference>
<keyword evidence="2" id="KW-0812">Transmembrane</keyword>
<feature type="region of interest" description="Disordered" evidence="1">
    <location>
        <begin position="188"/>
        <end position="288"/>
    </location>
</feature>
<organism evidence="4 5">
    <name type="scientific">Bugula neritina</name>
    <name type="common">Brown bryozoan</name>
    <name type="synonym">Sertularia neritina</name>
    <dbReference type="NCBI Taxonomy" id="10212"/>
    <lineage>
        <taxon>Eukaryota</taxon>
        <taxon>Metazoa</taxon>
        <taxon>Spiralia</taxon>
        <taxon>Lophotrochozoa</taxon>
        <taxon>Bryozoa</taxon>
        <taxon>Gymnolaemata</taxon>
        <taxon>Cheilostomatida</taxon>
        <taxon>Flustrina</taxon>
        <taxon>Buguloidea</taxon>
        <taxon>Bugulidae</taxon>
        <taxon>Bugula</taxon>
    </lineage>
</organism>
<evidence type="ECO:0008006" key="6">
    <source>
        <dbReference type="Google" id="ProtNLM"/>
    </source>
</evidence>
<dbReference type="AlphaFoldDB" id="A0A7J7KGI3"/>
<evidence type="ECO:0000256" key="1">
    <source>
        <dbReference type="SAM" id="MobiDB-lite"/>
    </source>
</evidence>
<dbReference type="Proteomes" id="UP000593567">
    <property type="component" value="Unassembled WGS sequence"/>
</dbReference>
<protein>
    <recommendedName>
        <fullName evidence="6">SEA domain-containing protein</fullName>
    </recommendedName>
</protein>
<feature type="compositionally biased region" description="Polar residues" evidence="1">
    <location>
        <begin position="188"/>
        <end position="199"/>
    </location>
</feature>
<evidence type="ECO:0000313" key="5">
    <source>
        <dbReference type="Proteomes" id="UP000593567"/>
    </source>
</evidence>
<sequence length="333" mass="37137">MLLLMVVVGLGGVAGHDLNIEIFGEMVVPNAASKDMQLAVLTKLLQGVNVMEKCVDFHVEFRDGSGISNESFANYTLVVKQSRCDINSDVVSISKISNLGISSVNINVDNTAEFWRDKMNSILVFSGCGAIVVIVLVTCIVLTSGCYKTDRTRKEPQTYEPGKQKFYHPYAIDTMTLDHKKYSRKENFQSISESPTHESTTIERWVNSQLSRGRRQSSAINMNHDGHSKGVSNTPRLKSPSEDMLTTDSGIGTTAPRSQYKEADRNYVHGSRRSKEMPKGNSRTQLLSSPEPFYGEPHFKTCNSINYIQHENGAYMFSNSRDARNSIEESSKL</sequence>
<keyword evidence="2" id="KW-1133">Transmembrane helix</keyword>
<name>A0A7J7KGI3_BUGNE</name>
<feature type="transmembrane region" description="Helical" evidence="2">
    <location>
        <begin position="122"/>
        <end position="147"/>
    </location>
</feature>
<accession>A0A7J7KGI3</accession>
<feature type="chain" id="PRO_5029599731" description="SEA domain-containing protein" evidence="3">
    <location>
        <begin position="16"/>
        <end position="333"/>
    </location>
</feature>
<feature type="compositionally biased region" description="Basic and acidic residues" evidence="1">
    <location>
        <begin position="259"/>
        <end position="278"/>
    </location>
</feature>
<reference evidence="4" key="1">
    <citation type="submission" date="2020-06" db="EMBL/GenBank/DDBJ databases">
        <title>Draft genome of Bugula neritina, a colonial animal packing powerful symbionts and potential medicines.</title>
        <authorList>
            <person name="Rayko M."/>
        </authorList>
    </citation>
    <scope>NUCLEOTIDE SEQUENCE [LARGE SCALE GENOMIC DNA]</scope>
    <source>
        <strain evidence="4">Kwan_BN1</strain>
    </source>
</reference>
<feature type="compositionally biased region" description="Polar residues" evidence="1">
    <location>
        <begin position="244"/>
        <end position="257"/>
    </location>
</feature>
<evidence type="ECO:0000256" key="3">
    <source>
        <dbReference type="SAM" id="SignalP"/>
    </source>
</evidence>
<feature type="compositionally biased region" description="Polar residues" evidence="1">
    <location>
        <begin position="206"/>
        <end position="221"/>
    </location>
</feature>
<keyword evidence="2" id="KW-0472">Membrane</keyword>
<feature type="signal peptide" evidence="3">
    <location>
        <begin position="1"/>
        <end position="15"/>
    </location>
</feature>
<comment type="caution">
    <text evidence="4">The sequence shown here is derived from an EMBL/GenBank/DDBJ whole genome shotgun (WGS) entry which is preliminary data.</text>
</comment>
<keyword evidence="3" id="KW-0732">Signal</keyword>